<proteinExistence type="predicted"/>
<name>A0A165FSX0_9BASI</name>
<sequence length="217" mass="23750">MVKVPVPPFKTARFFGFLLLFIFSVIVLPIASTITQSNLSGAPDYAVAVAVSALTVVLTVLVLGLEAYRPPTCLSWTLVELIWTFLLLGLWAATGGMAAHSLKWTCRGNCFRGNYQGRGSCSNYAFMICREIKVLLSFSWINFLILLILFIWALSVAIKAARRGDTFIWTSPLNSYENNAIYLDATASPAFNSTTVITKGKAVDEERAQTPSPAPSI</sequence>
<dbReference type="InParanoid" id="A0A165FSX0"/>
<dbReference type="EMBL" id="KV423967">
    <property type="protein sequence ID" value="KZT57161.1"/>
    <property type="molecule type" value="Genomic_DNA"/>
</dbReference>
<dbReference type="Proteomes" id="UP000076842">
    <property type="component" value="Unassembled WGS sequence"/>
</dbReference>
<reference evidence="7 8" key="1">
    <citation type="journal article" date="2016" name="Mol. Biol. Evol.">
        <title>Comparative Genomics of Early-Diverging Mushroom-Forming Fungi Provides Insights into the Origins of Lignocellulose Decay Capabilities.</title>
        <authorList>
            <person name="Nagy L.G."/>
            <person name="Riley R."/>
            <person name="Tritt A."/>
            <person name="Adam C."/>
            <person name="Daum C."/>
            <person name="Floudas D."/>
            <person name="Sun H."/>
            <person name="Yadav J.S."/>
            <person name="Pangilinan J."/>
            <person name="Larsson K.H."/>
            <person name="Matsuura K."/>
            <person name="Barry K."/>
            <person name="Labutti K."/>
            <person name="Kuo R."/>
            <person name="Ohm R.A."/>
            <person name="Bhattacharya S.S."/>
            <person name="Shirouzu T."/>
            <person name="Yoshinaga Y."/>
            <person name="Martin F.M."/>
            <person name="Grigoriev I.V."/>
            <person name="Hibbett D.S."/>
        </authorList>
    </citation>
    <scope>NUCLEOTIDE SEQUENCE [LARGE SCALE GENOMIC DNA]</scope>
    <source>
        <strain evidence="7 8">HHB12733</strain>
    </source>
</reference>
<feature type="transmembrane region" description="Helical" evidence="5">
    <location>
        <begin position="12"/>
        <end position="34"/>
    </location>
</feature>
<dbReference type="GO" id="GO:0016020">
    <property type="term" value="C:membrane"/>
    <property type="evidence" value="ECO:0007669"/>
    <property type="project" value="UniProtKB-SubCell"/>
</dbReference>
<dbReference type="InterPro" id="IPR008253">
    <property type="entry name" value="Marvel"/>
</dbReference>
<feature type="transmembrane region" description="Helical" evidence="5">
    <location>
        <begin position="46"/>
        <end position="65"/>
    </location>
</feature>
<evidence type="ECO:0000313" key="7">
    <source>
        <dbReference type="EMBL" id="KZT57161.1"/>
    </source>
</evidence>
<evidence type="ECO:0000259" key="6">
    <source>
        <dbReference type="Pfam" id="PF01284"/>
    </source>
</evidence>
<feature type="transmembrane region" description="Helical" evidence="5">
    <location>
        <begin position="72"/>
        <end position="93"/>
    </location>
</feature>
<keyword evidence="2 5" id="KW-0812">Transmembrane</keyword>
<feature type="transmembrane region" description="Helical" evidence="5">
    <location>
        <begin position="140"/>
        <end position="158"/>
    </location>
</feature>
<dbReference type="STRING" id="1353952.A0A165FSX0"/>
<comment type="subcellular location">
    <subcellularLocation>
        <location evidence="1">Membrane</location>
        <topology evidence="1">Multi-pass membrane protein</topology>
    </subcellularLocation>
</comment>
<evidence type="ECO:0000313" key="8">
    <source>
        <dbReference type="Proteomes" id="UP000076842"/>
    </source>
</evidence>
<keyword evidence="4 5" id="KW-0472">Membrane</keyword>
<keyword evidence="8" id="KW-1185">Reference proteome</keyword>
<protein>
    <recommendedName>
        <fullName evidence="6">MARVEL domain-containing protein</fullName>
    </recommendedName>
</protein>
<feature type="domain" description="MARVEL" evidence="6">
    <location>
        <begin position="17"/>
        <end position="151"/>
    </location>
</feature>
<organism evidence="7 8">
    <name type="scientific">Calocera cornea HHB12733</name>
    <dbReference type="NCBI Taxonomy" id="1353952"/>
    <lineage>
        <taxon>Eukaryota</taxon>
        <taxon>Fungi</taxon>
        <taxon>Dikarya</taxon>
        <taxon>Basidiomycota</taxon>
        <taxon>Agaricomycotina</taxon>
        <taxon>Dacrymycetes</taxon>
        <taxon>Dacrymycetales</taxon>
        <taxon>Dacrymycetaceae</taxon>
        <taxon>Calocera</taxon>
    </lineage>
</organism>
<accession>A0A165FSX0</accession>
<evidence type="ECO:0000256" key="3">
    <source>
        <dbReference type="ARBA" id="ARBA00022989"/>
    </source>
</evidence>
<evidence type="ECO:0000256" key="2">
    <source>
        <dbReference type="ARBA" id="ARBA00022692"/>
    </source>
</evidence>
<dbReference type="AlphaFoldDB" id="A0A165FSX0"/>
<evidence type="ECO:0000256" key="1">
    <source>
        <dbReference type="ARBA" id="ARBA00004141"/>
    </source>
</evidence>
<gene>
    <name evidence="7" type="ORF">CALCODRAFT_555505</name>
</gene>
<keyword evidence="3 5" id="KW-1133">Transmembrane helix</keyword>
<dbReference type="Pfam" id="PF01284">
    <property type="entry name" value="MARVEL"/>
    <property type="match status" value="1"/>
</dbReference>
<evidence type="ECO:0000256" key="5">
    <source>
        <dbReference type="SAM" id="Phobius"/>
    </source>
</evidence>
<evidence type="ECO:0000256" key="4">
    <source>
        <dbReference type="ARBA" id="ARBA00023136"/>
    </source>
</evidence>